<reference evidence="9" key="1">
    <citation type="submission" date="2021-01" db="EMBL/GenBank/DDBJ databases">
        <title>Modified the classification status of verrucomicrobia.</title>
        <authorList>
            <person name="Feng X."/>
        </authorList>
    </citation>
    <scope>NUCLEOTIDE SEQUENCE</scope>
    <source>
        <strain evidence="9">_KCTC 22039</strain>
    </source>
</reference>
<dbReference type="Proteomes" id="UP000624703">
    <property type="component" value="Unassembled WGS sequence"/>
</dbReference>
<dbReference type="SUPFAM" id="SSF54534">
    <property type="entry name" value="FKBP-like"/>
    <property type="match status" value="1"/>
</dbReference>
<dbReference type="RefSeq" id="WP_200311454.1">
    <property type="nucleotide sequence ID" value="NZ_JAENIM010000039.1"/>
</dbReference>
<dbReference type="GO" id="GO:0003755">
    <property type="term" value="F:peptidyl-prolyl cis-trans isomerase activity"/>
    <property type="evidence" value="ECO:0007669"/>
    <property type="project" value="UniProtKB-KW"/>
</dbReference>
<comment type="caution">
    <text evidence="9">The sequence shown here is derived from an EMBL/GenBank/DDBJ whole genome shotgun (WGS) entry which is preliminary data.</text>
</comment>
<comment type="catalytic activity">
    <reaction evidence="1">
        <text>[protein]-peptidylproline (omega=180) = [protein]-peptidylproline (omega=0)</text>
        <dbReference type="Rhea" id="RHEA:16237"/>
        <dbReference type="Rhea" id="RHEA-COMP:10747"/>
        <dbReference type="Rhea" id="RHEA-COMP:10748"/>
        <dbReference type="ChEBI" id="CHEBI:83833"/>
        <dbReference type="ChEBI" id="CHEBI:83834"/>
        <dbReference type="EC" id="5.2.1.8"/>
    </reaction>
</comment>
<organism evidence="9 10">
    <name type="scientific">Persicirhabdus sediminis</name>
    <dbReference type="NCBI Taxonomy" id="454144"/>
    <lineage>
        <taxon>Bacteria</taxon>
        <taxon>Pseudomonadati</taxon>
        <taxon>Verrucomicrobiota</taxon>
        <taxon>Verrucomicrobiia</taxon>
        <taxon>Verrucomicrobiales</taxon>
        <taxon>Verrucomicrobiaceae</taxon>
        <taxon>Persicirhabdus</taxon>
    </lineage>
</organism>
<evidence type="ECO:0000256" key="6">
    <source>
        <dbReference type="PROSITE-ProRule" id="PRU00278"/>
    </source>
</evidence>
<keyword evidence="3 7" id="KW-0732">Signal</keyword>
<evidence type="ECO:0000256" key="4">
    <source>
        <dbReference type="ARBA" id="ARBA00023110"/>
    </source>
</evidence>
<protein>
    <recommendedName>
        <fullName evidence="2">peptidylprolyl isomerase</fullName>
        <ecNumber evidence="2">5.2.1.8</ecNumber>
    </recommendedName>
</protein>
<dbReference type="InterPro" id="IPR027304">
    <property type="entry name" value="Trigger_fact/SurA_dom_sf"/>
</dbReference>
<dbReference type="InterPro" id="IPR046357">
    <property type="entry name" value="PPIase_dom_sf"/>
</dbReference>
<sequence length="325" mass="36911">MRNLTIALAMLSMPLTLAAATKVNGIAVKVNGTVITNNEINFQLTPLRDALSAQMPNKGPAYDKIIAEQRNKIIDNLIDRELILYEFKARGAFIPPHVIDDEIKKEIRNLYNGSEEEFHKALRSAGLTQQQHRRETEKKIKVQAMRANFFSDSVPPLPQEVQAEYNENKLQMRDRSGDELQYSKIDIPKIDPERPDSTQESQFKLAEDVAKQLNDGADFAELAKRYSVDSRSDQGGEWPMTKRTDLSPAFANILMDEADIGKIVGPLDGPLSFTIVRVNKKKYGPVPPLSEVRGAMENRVRAEKNKVKHDRWIERLRKKAMISRM</sequence>
<evidence type="ECO:0000256" key="2">
    <source>
        <dbReference type="ARBA" id="ARBA00013194"/>
    </source>
</evidence>
<dbReference type="PANTHER" id="PTHR47245:SF1">
    <property type="entry name" value="FOLDASE PROTEIN PRSA"/>
    <property type="match status" value="1"/>
</dbReference>
<feature type="signal peptide" evidence="7">
    <location>
        <begin position="1"/>
        <end position="19"/>
    </location>
</feature>
<evidence type="ECO:0000256" key="5">
    <source>
        <dbReference type="ARBA" id="ARBA00023235"/>
    </source>
</evidence>
<accession>A0A8J7MEY3</accession>
<feature type="chain" id="PRO_5035271678" description="peptidylprolyl isomerase" evidence="7">
    <location>
        <begin position="20"/>
        <end position="325"/>
    </location>
</feature>
<gene>
    <name evidence="9" type="ORF">JIN82_09830</name>
</gene>
<evidence type="ECO:0000313" key="9">
    <source>
        <dbReference type="EMBL" id="MBK1791450.1"/>
    </source>
</evidence>
<dbReference type="PROSITE" id="PS50198">
    <property type="entry name" value="PPIC_PPIASE_2"/>
    <property type="match status" value="1"/>
</dbReference>
<evidence type="ECO:0000256" key="7">
    <source>
        <dbReference type="SAM" id="SignalP"/>
    </source>
</evidence>
<keyword evidence="4 6" id="KW-0697">Rotamase</keyword>
<proteinExistence type="predicted"/>
<name>A0A8J7MEY3_9BACT</name>
<dbReference type="Gene3D" id="3.10.50.40">
    <property type="match status" value="1"/>
</dbReference>
<keyword evidence="10" id="KW-1185">Reference proteome</keyword>
<dbReference type="Pfam" id="PF13616">
    <property type="entry name" value="Rotamase_3"/>
    <property type="match status" value="1"/>
</dbReference>
<dbReference type="EC" id="5.2.1.8" evidence="2"/>
<evidence type="ECO:0000256" key="3">
    <source>
        <dbReference type="ARBA" id="ARBA00022729"/>
    </source>
</evidence>
<keyword evidence="5 6" id="KW-0413">Isomerase</keyword>
<dbReference type="AlphaFoldDB" id="A0A8J7MEY3"/>
<dbReference type="Pfam" id="PF13624">
    <property type="entry name" value="SurA_N_3"/>
    <property type="match status" value="1"/>
</dbReference>
<dbReference type="InterPro" id="IPR000297">
    <property type="entry name" value="PPIase_PpiC"/>
</dbReference>
<evidence type="ECO:0000313" key="10">
    <source>
        <dbReference type="Proteomes" id="UP000624703"/>
    </source>
</evidence>
<dbReference type="InterPro" id="IPR050245">
    <property type="entry name" value="PrsA_foldase"/>
</dbReference>
<dbReference type="EMBL" id="JAENIM010000039">
    <property type="protein sequence ID" value="MBK1791450.1"/>
    <property type="molecule type" value="Genomic_DNA"/>
</dbReference>
<feature type="domain" description="PpiC" evidence="8">
    <location>
        <begin position="177"/>
        <end position="280"/>
    </location>
</feature>
<dbReference type="PANTHER" id="PTHR47245">
    <property type="entry name" value="PEPTIDYLPROLYL ISOMERASE"/>
    <property type="match status" value="1"/>
</dbReference>
<evidence type="ECO:0000259" key="8">
    <source>
        <dbReference type="PROSITE" id="PS50198"/>
    </source>
</evidence>
<dbReference type="Gene3D" id="1.10.4030.10">
    <property type="entry name" value="Porin chaperone SurA, peptide-binding domain"/>
    <property type="match status" value="1"/>
</dbReference>
<dbReference type="SUPFAM" id="SSF109998">
    <property type="entry name" value="Triger factor/SurA peptide-binding domain-like"/>
    <property type="match status" value="1"/>
</dbReference>
<evidence type="ECO:0000256" key="1">
    <source>
        <dbReference type="ARBA" id="ARBA00000971"/>
    </source>
</evidence>